<dbReference type="AlphaFoldDB" id="A0A246WMU2"/>
<dbReference type="Proteomes" id="UP000197596">
    <property type="component" value="Unassembled WGS sequence"/>
</dbReference>
<comment type="caution">
    <text evidence="1">The sequence shown here is derived from an EMBL/GenBank/DDBJ whole genome shotgun (WGS) entry which is preliminary data.</text>
</comment>
<evidence type="ECO:0000313" key="2">
    <source>
        <dbReference type="Proteomes" id="UP000197596"/>
    </source>
</evidence>
<proteinExistence type="predicted"/>
<dbReference type="Pfam" id="PF10118">
    <property type="entry name" value="Metal_hydrol"/>
    <property type="match status" value="1"/>
</dbReference>
<dbReference type="InterPro" id="IPR016516">
    <property type="entry name" value="UCP07580"/>
</dbReference>
<name>A0A246WMU2_9BURK</name>
<dbReference type="PIRSF" id="PIRSF007580">
    <property type="entry name" value="UCP07580"/>
    <property type="match status" value="1"/>
</dbReference>
<organism evidence="1 2">
    <name type="scientific">Herbaspirillum robiniae</name>
    <dbReference type="NCBI Taxonomy" id="2014887"/>
    <lineage>
        <taxon>Bacteria</taxon>
        <taxon>Pseudomonadati</taxon>
        <taxon>Pseudomonadota</taxon>
        <taxon>Betaproteobacteria</taxon>
        <taxon>Burkholderiales</taxon>
        <taxon>Oxalobacteraceae</taxon>
        <taxon>Herbaspirillum</taxon>
    </lineage>
</organism>
<gene>
    <name evidence="1" type="ORF">CEJ42_18630</name>
</gene>
<accession>A0A246WMU2</accession>
<dbReference type="PANTHER" id="PTHR39456">
    <property type="entry name" value="METAL-DEPENDENT HYDROLASE"/>
    <property type="match status" value="1"/>
</dbReference>
<dbReference type="PANTHER" id="PTHR39456:SF1">
    <property type="entry name" value="METAL-DEPENDENT HYDROLASE"/>
    <property type="match status" value="1"/>
</dbReference>
<dbReference type="GO" id="GO:0016787">
    <property type="term" value="F:hydrolase activity"/>
    <property type="evidence" value="ECO:0007669"/>
    <property type="project" value="UniProtKB-KW"/>
</dbReference>
<protein>
    <submittedName>
        <fullName evidence="1">Metal-dependent hydrolase</fullName>
    </submittedName>
</protein>
<reference evidence="1 2" key="1">
    <citation type="submission" date="2017-06" db="EMBL/GenBank/DDBJ databases">
        <title>Herbaspirillum phytohormonus sp. nov., isolated from the root nodule of Robinia pseudoacacia in lead-zinc mine.</title>
        <authorList>
            <person name="Fan M."/>
            <person name="Lin Y."/>
        </authorList>
    </citation>
    <scope>NUCLEOTIDE SEQUENCE [LARGE SCALE GENOMIC DNA]</scope>
    <source>
        <strain evidence="1 2">HZ10</strain>
    </source>
</reference>
<dbReference type="EMBL" id="NJGU01000010">
    <property type="protein sequence ID" value="OWY27578.1"/>
    <property type="molecule type" value="Genomic_DNA"/>
</dbReference>
<evidence type="ECO:0000313" key="1">
    <source>
        <dbReference type="EMBL" id="OWY27578.1"/>
    </source>
</evidence>
<sequence length="278" mass="31773">MNSAIIDLPVRKLAVDLASGFGRHWHGGDAYRSMYFNALSMSFPVGEQFFIDSVRAGAAALPPHERHAPLQAMVAQFIGQEATHRHLHGLYNRHLERQNLRNRWQGWAQRRVNWCNSFGLSPLNVVAVTAAYEHLTAVFADTLLSHGLMEGAEEKMQTLWTWHAAEETEHKAVAFELYRAMGGGALRRIAWYLYVFCIFSLESNVQTLLNLKRDGSLLRVRTWRAALGFWFGRNGQLRRSARALLAYLRPSFHPDDDDNRAVAARWLADNSSRWTRVK</sequence>
<keyword evidence="1" id="KW-0378">Hydrolase</keyword>